<comment type="similarity">
    <text evidence="2">Belongs to the CWC22 family.</text>
</comment>
<dbReference type="InterPro" id="IPR003890">
    <property type="entry name" value="MIF4G-like_typ-3"/>
</dbReference>
<feature type="compositionally biased region" description="Acidic residues" evidence="4">
    <location>
        <begin position="223"/>
        <end position="278"/>
    </location>
</feature>
<evidence type="ECO:0000256" key="3">
    <source>
        <dbReference type="ARBA" id="ARBA00023242"/>
    </source>
</evidence>
<reference evidence="6" key="1">
    <citation type="submission" date="2023-10" db="EMBL/GenBank/DDBJ databases">
        <authorList>
            <person name="Noh H."/>
        </authorList>
    </citation>
    <scope>NUCLEOTIDE SEQUENCE</scope>
    <source>
        <strain evidence="6">DUCC4014</strain>
    </source>
</reference>
<feature type="compositionally biased region" description="Gly residues" evidence="4">
    <location>
        <begin position="188"/>
        <end position="197"/>
    </location>
</feature>
<dbReference type="SUPFAM" id="SSF48371">
    <property type="entry name" value="ARM repeat"/>
    <property type="match status" value="1"/>
</dbReference>
<dbReference type="PANTHER" id="PTHR18034">
    <property type="entry name" value="CELL CYCLE CONTROL PROTEIN CWF22-RELATED"/>
    <property type="match status" value="1"/>
</dbReference>
<keyword evidence="3" id="KW-0539">Nucleus</keyword>
<dbReference type="Proteomes" id="UP000827549">
    <property type="component" value="Chromosome 4"/>
</dbReference>
<feature type="region of interest" description="Disordered" evidence="4">
    <location>
        <begin position="1"/>
        <end position="157"/>
    </location>
</feature>
<dbReference type="InterPro" id="IPR016024">
    <property type="entry name" value="ARM-type_fold"/>
</dbReference>
<dbReference type="GO" id="GO:0003723">
    <property type="term" value="F:RNA binding"/>
    <property type="evidence" value="ECO:0007669"/>
    <property type="project" value="InterPro"/>
</dbReference>
<evidence type="ECO:0000256" key="2">
    <source>
        <dbReference type="ARBA" id="ARBA00006856"/>
    </source>
</evidence>
<feature type="region of interest" description="Disordered" evidence="4">
    <location>
        <begin position="172"/>
        <end position="299"/>
    </location>
</feature>
<protein>
    <submittedName>
        <fullName evidence="6">Suppressor of glycerol defect protein 1</fullName>
    </submittedName>
</protein>
<organism evidence="6 7">
    <name type="scientific">Vanrija pseudolonga</name>
    <dbReference type="NCBI Taxonomy" id="143232"/>
    <lineage>
        <taxon>Eukaryota</taxon>
        <taxon>Fungi</taxon>
        <taxon>Dikarya</taxon>
        <taxon>Basidiomycota</taxon>
        <taxon>Agaricomycotina</taxon>
        <taxon>Tremellomycetes</taxon>
        <taxon>Trichosporonales</taxon>
        <taxon>Trichosporonaceae</taxon>
        <taxon>Vanrija</taxon>
    </lineage>
</organism>
<gene>
    <name evidence="6" type="primary">sgd1</name>
    <name evidence="6" type="ORF">LOC62_04G005852</name>
</gene>
<dbReference type="PROSITE" id="PS51366">
    <property type="entry name" value="MI"/>
    <property type="match status" value="1"/>
</dbReference>
<dbReference type="InterPro" id="IPR003891">
    <property type="entry name" value="Initiation_fac_eIF4g_MI"/>
</dbReference>
<dbReference type="PANTHER" id="PTHR18034:SF4">
    <property type="entry name" value="NUCLEOLAR MIF4G DOMAIN-CONTAINING PROTEIN 1"/>
    <property type="match status" value="1"/>
</dbReference>
<evidence type="ECO:0000256" key="1">
    <source>
        <dbReference type="ARBA" id="ARBA00004604"/>
    </source>
</evidence>
<dbReference type="Gene3D" id="1.25.40.180">
    <property type="match status" value="1"/>
</dbReference>
<evidence type="ECO:0000259" key="5">
    <source>
        <dbReference type="PROSITE" id="PS51366"/>
    </source>
</evidence>
<dbReference type="Pfam" id="PF02847">
    <property type="entry name" value="MA3"/>
    <property type="match status" value="1"/>
</dbReference>
<feature type="compositionally biased region" description="Basic residues" evidence="4">
    <location>
        <begin position="1"/>
        <end position="10"/>
    </location>
</feature>
<evidence type="ECO:0000313" key="7">
    <source>
        <dbReference type="Proteomes" id="UP000827549"/>
    </source>
</evidence>
<sequence>MSFRGGRGRGRGGGSRYGGPRLPSTLIDEVNATYGTSHRQTGVRARKDARKEARRGGPRPQQGRPQTQPNRRQVESDDEDDEPARPPPSAKAKGKRRISPEAEPEPEPARKKAKSKSAFKDEEEEDAPESNRKDKGKKKKKKEIVLPGEDAGDAEDGEIAWLEYMLANEKKGDDELSDGLDDLLGFAGKLGPGGKGLARGEVSDDDDDSDLDGSFGGGLEFDIGSDDEVDLDEEDDESGDEEDEDESAEEEDEDEEDDGDDESEDADDDEEESEEQDAETNAVADPPAPDTAPEAAPAGRYIPPHLRAAALAEKSAGDGAKALERIKLERKAQGLLNKLSEANIESILAEIEKLFSDYSRNEVTSTITTLVIQMIGAKANLLDSFVVLYATLVGALHRVVGIEFGAHFVQTLVKKFHALAESNAAATSTAAEQDDAETDAAKEAFNLLTLIAELYNSGVVGAGLIYDLIRGYIDDVMAERSVEGLLKILKCCGSQLRSDDPASLKDIVGLVQERTRGKEKEMSTRAKFLVETMVNVRNGKTKGLGAERDDVTRMRKFLSGLGKKRRLLAPEPLRVGLQDLLNADARGRWWIVGAGWSGNPLVEKAAELAAAGKPVKEKKKDREDEEVLLELARKQGMNTDVRRSVFVVLLTSEDYVHACDRLDAFRLTDVQQREFVRVTLHCCGMEKTYNPYYTLVLNNLCANSYDHRFTLQYALWDLLRELHDGGVTDHRAANVAKTLAFLVGRGSIDLTIIKAVDFTDLSKGTRKFLNSLLRGVLVATQTPSPLLTLPKAFNPKKNTDIEVIEEVFDRTLSNPELAGGLAWVMQSIQKTPGTGTGEREAEVIKLGSAAAIGVLARAI</sequence>
<dbReference type="Pfam" id="PF02854">
    <property type="entry name" value="MIF4G"/>
    <property type="match status" value="1"/>
</dbReference>
<feature type="compositionally biased region" description="Basic and acidic residues" evidence="4">
    <location>
        <begin position="45"/>
        <end position="55"/>
    </location>
</feature>
<dbReference type="AlphaFoldDB" id="A0AAF0YF43"/>
<keyword evidence="7" id="KW-1185">Reference proteome</keyword>
<evidence type="ECO:0000313" key="6">
    <source>
        <dbReference type="EMBL" id="WOO82358.1"/>
    </source>
</evidence>
<dbReference type="RefSeq" id="XP_062628390.1">
    <property type="nucleotide sequence ID" value="XM_062772406.1"/>
</dbReference>
<dbReference type="SMART" id="SM00544">
    <property type="entry name" value="MA3"/>
    <property type="match status" value="1"/>
</dbReference>
<name>A0AAF0YF43_9TREE</name>
<dbReference type="GO" id="GO:0042274">
    <property type="term" value="P:ribosomal small subunit biogenesis"/>
    <property type="evidence" value="ECO:0007669"/>
    <property type="project" value="TreeGrafter"/>
</dbReference>
<accession>A0AAF0YF43</accession>
<dbReference type="SMART" id="SM00543">
    <property type="entry name" value="MIF4G"/>
    <property type="match status" value="1"/>
</dbReference>
<dbReference type="GO" id="GO:0005730">
    <property type="term" value="C:nucleolus"/>
    <property type="evidence" value="ECO:0007669"/>
    <property type="project" value="UniProtKB-SubCell"/>
</dbReference>
<feature type="domain" description="MI" evidence="5">
    <location>
        <begin position="640"/>
        <end position="758"/>
    </location>
</feature>
<dbReference type="EMBL" id="CP086717">
    <property type="protein sequence ID" value="WOO82358.1"/>
    <property type="molecule type" value="Genomic_DNA"/>
</dbReference>
<proteinExistence type="inferred from homology"/>
<comment type="subcellular location">
    <subcellularLocation>
        <location evidence="1">Nucleus</location>
        <location evidence="1">Nucleolus</location>
    </subcellularLocation>
</comment>
<dbReference type="InterPro" id="IPR050781">
    <property type="entry name" value="CWC22_splicing_factor"/>
</dbReference>
<feature type="compositionally biased region" description="Low complexity" evidence="4">
    <location>
        <begin position="58"/>
        <end position="71"/>
    </location>
</feature>
<evidence type="ECO:0000256" key="4">
    <source>
        <dbReference type="SAM" id="MobiDB-lite"/>
    </source>
</evidence>
<dbReference type="GeneID" id="87809080"/>